<evidence type="ECO:0000259" key="9">
    <source>
        <dbReference type="Pfam" id="PF11356"/>
    </source>
</evidence>
<dbReference type="Pfam" id="PF11356">
    <property type="entry name" value="T2SSC"/>
    <property type="match status" value="1"/>
</dbReference>
<evidence type="ECO:0000256" key="1">
    <source>
        <dbReference type="ARBA" id="ARBA00004533"/>
    </source>
</evidence>
<evidence type="ECO:0000256" key="2">
    <source>
        <dbReference type="ARBA" id="ARBA00022448"/>
    </source>
</evidence>
<dbReference type="Gene3D" id="2.30.30.830">
    <property type="match status" value="1"/>
</dbReference>
<keyword evidence="3" id="KW-1003">Cell membrane</keyword>
<dbReference type="SUPFAM" id="SSF50156">
    <property type="entry name" value="PDZ domain-like"/>
    <property type="match status" value="1"/>
</dbReference>
<keyword evidence="8" id="KW-0472">Membrane</keyword>
<dbReference type="GO" id="GO:0015031">
    <property type="term" value="P:protein transport"/>
    <property type="evidence" value="ECO:0007669"/>
    <property type="project" value="UniProtKB-KW"/>
</dbReference>
<feature type="domain" description="PDZ" evidence="10">
    <location>
        <begin position="222"/>
        <end position="264"/>
    </location>
</feature>
<evidence type="ECO:0000313" key="12">
    <source>
        <dbReference type="Proteomes" id="UP000484076"/>
    </source>
</evidence>
<feature type="domain" description="Type II secretion system protein GspC N-terminal" evidence="9">
    <location>
        <begin position="14"/>
        <end position="145"/>
    </location>
</feature>
<evidence type="ECO:0000256" key="8">
    <source>
        <dbReference type="ARBA" id="ARBA00023136"/>
    </source>
</evidence>
<evidence type="ECO:0000256" key="4">
    <source>
        <dbReference type="ARBA" id="ARBA00022519"/>
    </source>
</evidence>
<dbReference type="Pfam" id="PF17820">
    <property type="entry name" value="PDZ_6"/>
    <property type="match status" value="1"/>
</dbReference>
<dbReference type="InterPro" id="IPR024961">
    <property type="entry name" value="T2SS_GspC_N"/>
</dbReference>
<evidence type="ECO:0000256" key="5">
    <source>
        <dbReference type="ARBA" id="ARBA00022692"/>
    </source>
</evidence>
<keyword evidence="6" id="KW-0653">Protein transport</keyword>
<accession>A0A8X8GZQ1</accession>
<evidence type="ECO:0000256" key="7">
    <source>
        <dbReference type="ARBA" id="ARBA00022989"/>
    </source>
</evidence>
<comment type="subcellular location">
    <subcellularLocation>
        <location evidence="1">Cell inner membrane</location>
    </subcellularLocation>
</comment>
<dbReference type="EMBL" id="WHUT02000001">
    <property type="protein sequence ID" value="NUB42758.1"/>
    <property type="molecule type" value="Genomic_DNA"/>
</dbReference>
<dbReference type="GO" id="GO:0005886">
    <property type="term" value="C:plasma membrane"/>
    <property type="evidence" value="ECO:0007669"/>
    <property type="project" value="UniProtKB-SubCell"/>
</dbReference>
<evidence type="ECO:0000259" key="10">
    <source>
        <dbReference type="Pfam" id="PF17820"/>
    </source>
</evidence>
<sequence length="276" mass="28274">MRVPPLLVWLALALTVISLGAAAGPVVWRLAGETGQRPPATMAQPDQPAPRTDLGPVLAFAPFGSAAQPQAAAPELAGETALGLTLLGVTIATPASASRAIIAGAEPVAQSYAVGAAITDAALLHAVAADHVVLRVGDRLETLSFTKPGAAAPATAGTDLRNLIPQQGAAAAPAPDNAPDAVIARYRNAIQQDAQGVMDRLGLEITDQGYRITDQASPGVRQAGFRPGDVVTTVNGQKVGDMAADRGYFDEVAASGRARVEIQRDGQSIVMSFPLR</sequence>
<gene>
    <name evidence="11" type="ORF">GEU84_000030</name>
</gene>
<dbReference type="AlphaFoldDB" id="A0A8X8GZQ1"/>
<dbReference type="RefSeq" id="WP_174539228.1">
    <property type="nucleotide sequence ID" value="NZ_WHUT02000001.1"/>
</dbReference>
<dbReference type="Gene3D" id="2.30.42.10">
    <property type="match status" value="1"/>
</dbReference>
<protein>
    <recommendedName>
        <fullName evidence="13">PDZ domain-containing protein</fullName>
    </recommendedName>
</protein>
<dbReference type="InterPro" id="IPR036034">
    <property type="entry name" value="PDZ_sf"/>
</dbReference>
<evidence type="ECO:0000313" key="11">
    <source>
        <dbReference type="EMBL" id="NUB42758.1"/>
    </source>
</evidence>
<reference evidence="11" key="1">
    <citation type="submission" date="2020-05" db="EMBL/GenBank/DDBJ databases">
        <title>Fertoebacter nigrum gen. nov., sp. nov., a new member of the family Rhodobacteraceae.</title>
        <authorList>
            <person name="Szuroczki S."/>
            <person name="Abbaszade G."/>
            <person name="Buni D."/>
            <person name="Schumann P."/>
            <person name="Toth E."/>
        </authorList>
    </citation>
    <scope>NUCLEOTIDE SEQUENCE</scope>
    <source>
        <strain evidence="11">RG-N-1a</strain>
    </source>
</reference>
<proteinExistence type="predicted"/>
<keyword evidence="7" id="KW-1133">Transmembrane helix</keyword>
<keyword evidence="4" id="KW-0997">Cell inner membrane</keyword>
<keyword evidence="2" id="KW-0813">Transport</keyword>
<dbReference type="Proteomes" id="UP000484076">
    <property type="component" value="Unassembled WGS sequence"/>
</dbReference>
<organism evidence="11 12">
    <name type="scientific">Fertoeibacter niger</name>
    <dbReference type="NCBI Taxonomy" id="2656921"/>
    <lineage>
        <taxon>Bacteria</taxon>
        <taxon>Pseudomonadati</taxon>
        <taxon>Pseudomonadota</taxon>
        <taxon>Alphaproteobacteria</taxon>
        <taxon>Rhodobacterales</taxon>
        <taxon>Paracoccaceae</taxon>
        <taxon>Fertoeibacter</taxon>
    </lineage>
</organism>
<evidence type="ECO:0000256" key="6">
    <source>
        <dbReference type="ARBA" id="ARBA00022927"/>
    </source>
</evidence>
<evidence type="ECO:0000256" key="3">
    <source>
        <dbReference type="ARBA" id="ARBA00022475"/>
    </source>
</evidence>
<name>A0A8X8GZQ1_9RHOB</name>
<comment type="caution">
    <text evidence="11">The sequence shown here is derived from an EMBL/GenBank/DDBJ whole genome shotgun (WGS) entry which is preliminary data.</text>
</comment>
<dbReference type="InterPro" id="IPR041489">
    <property type="entry name" value="PDZ_6"/>
</dbReference>
<keyword evidence="5" id="KW-0812">Transmembrane</keyword>
<evidence type="ECO:0008006" key="13">
    <source>
        <dbReference type="Google" id="ProtNLM"/>
    </source>
</evidence>
<keyword evidence="12" id="KW-1185">Reference proteome</keyword>